<dbReference type="Gene3D" id="2.160.10.10">
    <property type="entry name" value="Hexapeptide repeat proteins"/>
    <property type="match status" value="1"/>
</dbReference>
<accession>A0A915LA97</accession>
<dbReference type="WBParaSite" id="nRc.2.0.1.t46681-RA">
    <property type="protein sequence ID" value="nRc.2.0.1.t46681-RA"/>
    <property type="gene ID" value="nRc.2.0.1.g46681"/>
</dbReference>
<evidence type="ECO:0000313" key="1">
    <source>
        <dbReference type="Proteomes" id="UP000887565"/>
    </source>
</evidence>
<sequence>MYQCVTSCRVSGWLHSGHQIMDLPGSNAYGLAQLFQLQYATGSRNCEQSASRSHMCCSMVPDLSISDAIIASGSITDGIEFVIPLVFLSKQKKIPKVKGAEYMASVVAVRDPTSFKHLFRLAMSLLFEGVAVDASVVLDDGVTVDGPVMVDVGDHINMGVMASVYEGAIVSASVVLNGSVTVKGRAMVDVGVVVNVGIMVDEGVLIGRGVTVSKGFMVNGGVTVEGRAMVDGAVVIAIGSVVAAPTNQ</sequence>
<name>A0A915LA97_ROMCU</name>
<organism evidence="1 2">
    <name type="scientific">Romanomermis culicivorax</name>
    <name type="common">Nematode worm</name>
    <dbReference type="NCBI Taxonomy" id="13658"/>
    <lineage>
        <taxon>Eukaryota</taxon>
        <taxon>Metazoa</taxon>
        <taxon>Ecdysozoa</taxon>
        <taxon>Nematoda</taxon>
        <taxon>Enoplea</taxon>
        <taxon>Dorylaimia</taxon>
        <taxon>Mermithida</taxon>
        <taxon>Mermithoidea</taxon>
        <taxon>Mermithidae</taxon>
        <taxon>Romanomermis</taxon>
    </lineage>
</organism>
<evidence type="ECO:0000313" key="2">
    <source>
        <dbReference type="WBParaSite" id="nRc.2.0.1.t46681-RA"/>
    </source>
</evidence>
<dbReference type="AlphaFoldDB" id="A0A915LA97"/>
<protein>
    <submittedName>
        <fullName evidence="2">Uncharacterized protein</fullName>
    </submittedName>
</protein>
<proteinExistence type="predicted"/>
<dbReference type="SUPFAM" id="SSF51161">
    <property type="entry name" value="Trimeric LpxA-like enzymes"/>
    <property type="match status" value="1"/>
</dbReference>
<dbReference type="Proteomes" id="UP000887565">
    <property type="component" value="Unplaced"/>
</dbReference>
<keyword evidence="1" id="KW-1185">Reference proteome</keyword>
<dbReference type="InterPro" id="IPR011004">
    <property type="entry name" value="Trimer_LpxA-like_sf"/>
</dbReference>
<reference evidence="2" key="1">
    <citation type="submission" date="2022-11" db="UniProtKB">
        <authorList>
            <consortium name="WormBaseParasite"/>
        </authorList>
    </citation>
    <scope>IDENTIFICATION</scope>
</reference>